<keyword evidence="4 10" id="KW-0732">Signal</keyword>
<reference evidence="13 14" key="1">
    <citation type="journal article" date="2021" name="Nat. Commun.">
        <title>Genetic determinants of endophytism in the Arabidopsis root mycobiome.</title>
        <authorList>
            <person name="Mesny F."/>
            <person name="Miyauchi S."/>
            <person name="Thiergart T."/>
            <person name="Pickel B."/>
            <person name="Atanasova L."/>
            <person name="Karlsson M."/>
            <person name="Huettel B."/>
            <person name="Barry K.W."/>
            <person name="Haridas S."/>
            <person name="Chen C."/>
            <person name="Bauer D."/>
            <person name="Andreopoulos W."/>
            <person name="Pangilinan J."/>
            <person name="LaButti K."/>
            <person name="Riley R."/>
            <person name="Lipzen A."/>
            <person name="Clum A."/>
            <person name="Drula E."/>
            <person name="Henrissat B."/>
            <person name="Kohler A."/>
            <person name="Grigoriev I.V."/>
            <person name="Martin F.M."/>
            <person name="Hacquard S."/>
        </authorList>
    </citation>
    <scope>NUCLEOTIDE SEQUENCE [LARGE SCALE GENOMIC DNA]</scope>
    <source>
        <strain evidence="13 14">MPI-CAGE-CH-0241</strain>
    </source>
</reference>
<evidence type="ECO:0000256" key="1">
    <source>
        <dbReference type="ARBA" id="ARBA00001941"/>
    </source>
</evidence>
<dbReference type="PANTHER" id="PTHR46471">
    <property type="entry name" value="CHITIN DEACETYLASE"/>
    <property type="match status" value="1"/>
</dbReference>
<name>A0A9P8WBR5_9HYPO</name>
<organism evidence="13 14">
    <name type="scientific">Thelonectria olida</name>
    <dbReference type="NCBI Taxonomy" id="1576542"/>
    <lineage>
        <taxon>Eukaryota</taxon>
        <taxon>Fungi</taxon>
        <taxon>Dikarya</taxon>
        <taxon>Ascomycota</taxon>
        <taxon>Pezizomycotina</taxon>
        <taxon>Sordariomycetes</taxon>
        <taxon>Hypocreomycetidae</taxon>
        <taxon>Hypocreales</taxon>
        <taxon>Nectriaceae</taxon>
        <taxon>Thelonectria</taxon>
    </lineage>
</organism>
<keyword evidence="3" id="KW-0479">Metal-binding</keyword>
<dbReference type="PROSITE" id="PS50941">
    <property type="entry name" value="CHIT_BIND_I_2"/>
    <property type="match status" value="3"/>
</dbReference>
<comment type="cofactor">
    <cofactor evidence="1">
        <name>Co(2+)</name>
        <dbReference type="ChEBI" id="CHEBI:48828"/>
    </cofactor>
</comment>
<feature type="disulfide bond" evidence="8">
    <location>
        <begin position="50"/>
        <end position="62"/>
    </location>
</feature>
<dbReference type="PROSITE" id="PS51677">
    <property type="entry name" value="NODB"/>
    <property type="match status" value="1"/>
</dbReference>
<evidence type="ECO:0000256" key="5">
    <source>
        <dbReference type="ARBA" id="ARBA00022801"/>
    </source>
</evidence>
<dbReference type="SUPFAM" id="SSF57016">
    <property type="entry name" value="Plant lectins/antimicrobial peptides"/>
    <property type="match status" value="3"/>
</dbReference>
<comment type="caution">
    <text evidence="8">Lacks conserved residue(s) required for the propagation of feature annotation.</text>
</comment>
<dbReference type="Gene3D" id="3.20.20.370">
    <property type="entry name" value="Glycoside hydrolase/deacetylase"/>
    <property type="match status" value="1"/>
</dbReference>
<evidence type="ECO:0000313" key="14">
    <source>
        <dbReference type="Proteomes" id="UP000777438"/>
    </source>
</evidence>
<dbReference type="AlphaFoldDB" id="A0A9P8WBR5"/>
<feature type="compositionally biased region" description="Low complexity" evidence="9">
    <location>
        <begin position="333"/>
        <end position="364"/>
    </location>
</feature>
<feature type="disulfide bond" evidence="8">
    <location>
        <begin position="55"/>
        <end position="69"/>
    </location>
</feature>
<evidence type="ECO:0000256" key="10">
    <source>
        <dbReference type="SAM" id="SignalP"/>
    </source>
</evidence>
<keyword evidence="7" id="KW-0170">Cobalt</keyword>
<dbReference type="Pfam" id="PF00187">
    <property type="entry name" value="Chitin_bind_1"/>
    <property type="match status" value="1"/>
</dbReference>
<dbReference type="SMART" id="SM00270">
    <property type="entry name" value="ChtBD1"/>
    <property type="match status" value="3"/>
</dbReference>
<keyword evidence="14" id="KW-1185">Reference proteome</keyword>
<dbReference type="SUPFAM" id="SSF88713">
    <property type="entry name" value="Glycoside hydrolase/deacetylase"/>
    <property type="match status" value="1"/>
</dbReference>
<dbReference type="InterPro" id="IPR001002">
    <property type="entry name" value="Chitin-bd_1"/>
</dbReference>
<dbReference type="CDD" id="cd10951">
    <property type="entry name" value="CE4_ClCDA_like"/>
    <property type="match status" value="1"/>
</dbReference>
<feature type="signal peptide" evidence="10">
    <location>
        <begin position="1"/>
        <end position="19"/>
    </location>
</feature>
<dbReference type="OrthoDB" id="407355at2759"/>
<feature type="disulfide bond" evidence="8">
    <location>
        <begin position="390"/>
        <end position="404"/>
    </location>
</feature>
<feature type="domain" description="NodB homology" evidence="12">
    <location>
        <begin position="117"/>
        <end position="311"/>
    </location>
</feature>
<dbReference type="Gene3D" id="3.30.60.10">
    <property type="entry name" value="Endochitinase-like"/>
    <property type="match status" value="3"/>
</dbReference>
<dbReference type="Pfam" id="PF01522">
    <property type="entry name" value="Polysacc_deac_1"/>
    <property type="match status" value="1"/>
</dbReference>
<keyword evidence="2 8" id="KW-0147">Chitin-binding</keyword>
<feature type="region of interest" description="Disordered" evidence="9">
    <location>
        <begin position="328"/>
        <end position="365"/>
    </location>
</feature>
<feature type="domain" description="Chitin-binding type-1" evidence="11">
    <location>
        <begin position="371"/>
        <end position="417"/>
    </location>
</feature>
<accession>A0A9P8WBR5</accession>
<dbReference type="Proteomes" id="UP000777438">
    <property type="component" value="Unassembled WGS sequence"/>
</dbReference>
<evidence type="ECO:0000256" key="4">
    <source>
        <dbReference type="ARBA" id="ARBA00022729"/>
    </source>
</evidence>
<dbReference type="GO" id="GO:0008061">
    <property type="term" value="F:chitin binding"/>
    <property type="evidence" value="ECO:0007669"/>
    <property type="project" value="UniProtKB-UniRule"/>
</dbReference>
<dbReference type="CDD" id="cd00035">
    <property type="entry name" value="ChtBD1"/>
    <property type="match status" value="1"/>
</dbReference>
<evidence type="ECO:0000256" key="8">
    <source>
        <dbReference type="PROSITE-ProRule" id="PRU00261"/>
    </source>
</evidence>
<dbReference type="CDD" id="cd11618">
    <property type="entry name" value="ChtBD1_1"/>
    <property type="match status" value="2"/>
</dbReference>
<dbReference type="PROSITE" id="PS00026">
    <property type="entry name" value="CHIT_BIND_I_1"/>
    <property type="match status" value="1"/>
</dbReference>
<dbReference type="PANTHER" id="PTHR46471:SF2">
    <property type="entry name" value="CHITIN DEACETYLASE-RELATED"/>
    <property type="match status" value="1"/>
</dbReference>
<keyword evidence="5" id="KW-0378">Hydrolase</keyword>
<dbReference type="EMBL" id="JAGPYM010000007">
    <property type="protein sequence ID" value="KAH6892600.1"/>
    <property type="molecule type" value="Genomic_DNA"/>
</dbReference>
<dbReference type="GO" id="GO:0016810">
    <property type="term" value="F:hydrolase activity, acting on carbon-nitrogen (but not peptide) bonds"/>
    <property type="evidence" value="ECO:0007669"/>
    <property type="project" value="InterPro"/>
</dbReference>
<dbReference type="InterPro" id="IPR002509">
    <property type="entry name" value="NODB_dom"/>
</dbReference>
<feature type="domain" description="Chitin-binding type-1" evidence="11">
    <location>
        <begin position="40"/>
        <end position="84"/>
    </location>
</feature>
<gene>
    <name evidence="13" type="ORF">B0T10DRAFT_483971</name>
</gene>
<keyword evidence="8" id="KW-1015">Disulfide bond</keyword>
<dbReference type="InterPro" id="IPR036861">
    <property type="entry name" value="Endochitinase-like_sf"/>
</dbReference>
<feature type="disulfide bond" evidence="8">
    <location>
        <begin position="446"/>
        <end position="460"/>
    </location>
</feature>
<evidence type="ECO:0000313" key="13">
    <source>
        <dbReference type="EMBL" id="KAH6892600.1"/>
    </source>
</evidence>
<dbReference type="GO" id="GO:0046872">
    <property type="term" value="F:metal ion binding"/>
    <property type="evidence" value="ECO:0007669"/>
    <property type="project" value="UniProtKB-KW"/>
</dbReference>
<evidence type="ECO:0000259" key="12">
    <source>
        <dbReference type="PROSITE" id="PS51677"/>
    </source>
</evidence>
<evidence type="ECO:0000256" key="9">
    <source>
        <dbReference type="SAM" id="MobiDB-lite"/>
    </source>
</evidence>
<dbReference type="GO" id="GO:0005975">
    <property type="term" value="P:carbohydrate metabolic process"/>
    <property type="evidence" value="ECO:0007669"/>
    <property type="project" value="InterPro"/>
</dbReference>
<dbReference type="InterPro" id="IPR011330">
    <property type="entry name" value="Glyco_hydro/deAcase_b/a-brl"/>
</dbReference>
<evidence type="ECO:0000256" key="6">
    <source>
        <dbReference type="ARBA" id="ARBA00023277"/>
    </source>
</evidence>
<feature type="chain" id="PRO_5040263192" description="Chitin deacetylase" evidence="10">
    <location>
        <begin position="20"/>
        <end position="472"/>
    </location>
</feature>
<dbReference type="InterPro" id="IPR018371">
    <property type="entry name" value="Chitin-binding_1_CS"/>
</dbReference>
<sequence length="472" mass="49962">MKAATVTILASVLVEGTIARPGHGSGASPRYASLQLRQTGTDCGEGYGSCDPGLCCSDSGWCGSNEDYCDGSSCQLDYSDGCDTFKKPSGSSTASIARPKIGSVPYGSIITKCAQAGAVALTFDDGPYIYTSEILDILAEYNVKATFFITGNNRGKGQIDDSSLQWPAVLRRMHSAGHQLASHTWTHRNLDEVNSTIQKTEMIYNEMAFRNIFGWFPTYMRPPYLECTSGTGCLSLLNSLGYHVISTNVDTKDYENDSPDLIQTSKNRFSAALTSTSNSYISLAHDAHEQTVRNLTAYMITTARNRGYKLVTVGACLGDPAANWYRTAGGGSTTTPPTTSTTTRTTSTSSTSTRTSSSATSTATGVTISPNQQCGGSTGYTCKGSKFGNCCSFYGYCGSTTSYCGTGCDVDFGECNASSGNITDTSNGLCGAKQKATCANYGTKTCCSQYGYCGSTDAYCGTGCQKEYGTCK</sequence>
<keyword evidence="6" id="KW-0119">Carbohydrate metabolism</keyword>
<protein>
    <recommendedName>
        <fullName evidence="15">Chitin deacetylase</fullName>
    </recommendedName>
</protein>
<evidence type="ECO:0000256" key="3">
    <source>
        <dbReference type="ARBA" id="ARBA00022723"/>
    </source>
</evidence>
<evidence type="ECO:0000256" key="2">
    <source>
        <dbReference type="ARBA" id="ARBA00022669"/>
    </source>
</evidence>
<proteinExistence type="predicted"/>
<evidence type="ECO:0008006" key="15">
    <source>
        <dbReference type="Google" id="ProtNLM"/>
    </source>
</evidence>
<feature type="domain" description="Chitin-binding type-1" evidence="11">
    <location>
        <begin position="427"/>
        <end position="472"/>
    </location>
</feature>
<evidence type="ECO:0000259" key="11">
    <source>
        <dbReference type="PROSITE" id="PS50941"/>
    </source>
</evidence>
<comment type="caution">
    <text evidence="13">The sequence shown here is derived from an EMBL/GenBank/DDBJ whole genome shotgun (WGS) entry which is preliminary data.</text>
</comment>
<evidence type="ECO:0000256" key="7">
    <source>
        <dbReference type="ARBA" id="ARBA00023285"/>
    </source>
</evidence>